<evidence type="ECO:0000313" key="2">
    <source>
        <dbReference type="EMBL" id="PIV25439.1"/>
    </source>
</evidence>
<sequence>MANYLTKGSVWRKWDLQIHTPETKLSDQYKAEDGVDVWDKFVDCLKDSDVSVFGIADYFSIDGYVKLIEKIKSNKNFKDRVFFPNIEFRLDISTNTDSEEINIHLIFDNKCKIEDIKTFLSKLETANTKSNGSHYHCTPEDLSSLGYDKACISLDKLKKALKETFGNDKPYLIVGASNGNGGIRANTQSPRKMGLSDEVDKDCDFFFGRKQDQEYFLKTDRYEDKTIKAIPKPVIATSDCHSFDDCENFLGKQYKKDDTLIKDITWLKADTIFEGLRQILFEPVDRIAFGYEKPEAKKSYFLIDKVRFIDNTGQDNFSADAIEINHNLVAIIGGKSTGKSLLLYYTAKTIDSQEVENRFADHPTATQYNFDDSPDFNFEVMWADGESTYLKSVEGNTNENERKILYIPQNYLNKLSEKNVKSRETLNKFVRDVLLQDEAVRDKYESNLLQIKGFSKSIPVSVTNLYQLKQEIAEIEEIIKQLGEEKGIKKYLVQLQKEADEIKNKSGLSEQEIKDYEQLLSKEKEATTGIAILSEDKKSLAVFKQNITQQLVSLEELRDEQAVYIGNETIKDEFTREFDGLNKIKTDLLASVAKITTSIDAKVEARKKELEKIKKDLVPFMAKVKLQDELRKKNDAVKEEQKKLDKIALEKKSLESKKGNYEKEKKSLVEIYKNIFGVYDTTRNEFKKYENNFEDISLNVSVGFNEQRFNDVVINSCLNKQDIKRIINGVAWKDEYEYQYDPNTHITFISDVFDAVVDGKIKTVKNKSAKDAIVKVLDDYFDLDFKISYKNDPLDKMSPGKKGLVLLRLLIDLSNEEWPILLDQPEDDLDNRSVYEDLVSFVKKKKKHRQIIIVTHNPNLAVGADAEEVIVANQDGQERGRENKKYKFEYVSGALENTFELQEAQEKAILFRKGIRQHVCEVLEGGKEAFQKREQKYSFDS</sequence>
<keyword evidence="1" id="KW-0175">Coiled coil</keyword>
<dbReference type="InterPro" id="IPR027417">
    <property type="entry name" value="P-loop_NTPase"/>
</dbReference>
<evidence type="ECO:0000256" key="1">
    <source>
        <dbReference type="SAM" id="Coils"/>
    </source>
</evidence>
<reference evidence="3" key="1">
    <citation type="submission" date="2017-09" db="EMBL/GenBank/DDBJ databases">
        <title>Depth-based differentiation of microbial function through sediment-hosted aquifers and enrichment of novel symbionts in the deep terrestrial subsurface.</title>
        <authorList>
            <person name="Probst A.J."/>
            <person name="Ladd B."/>
            <person name="Jarett J.K."/>
            <person name="Geller-Mcgrath D.E."/>
            <person name="Sieber C.M.K."/>
            <person name="Emerson J.B."/>
            <person name="Anantharaman K."/>
            <person name="Thomas B.C."/>
            <person name="Malmstrom R."/>
            <person name="Stieglmeier M."/>
            <person name="Klingl A."/>
            <person name="Woyke T."/>
            <person name="Ryan C.M."/>
            <person name="Banfield J.F."/>
        </authorList>
    </citation>
    <scope>NUCLEOTIDE SEQUENCE [LARGE SCALE GENOMIC DNA]</scope>
</reference>
<dbReference type="EMBL" id="PEUM01000042">
    <property type="protein sequence ID" value="PIV25439.1"/>
    <property type="molecule type" value="Genomic_DNA"/>
</dbReference>
<dbReference type="InterPro" id="IPR054787">
    <property type="entry name" value="TrlF_ATPase"/>
</dbReference>
<organism evidence="2 3">
    <name type="scientific">Candidatus Berkelbacteria bacterium CG03_land_8_20_14_0_80_40_36</name>
    <dbReference type="NCBI Taxonomy" id="1974509"/>
    <lineage>
        <taxon>Bacteria</taxon>
        <taxon>Candidatus Berkelbacteria</taxon>
    </lineage>
</organism>
<evidence type="ECO:0000313" key="3">
    <source>
        <dbReference type="Proteomes" id="UP000229966"/>
    </source>
</evidence>
<comment type="caution">
    <text evidence="2">The sequence shown here is derived from an EMBL/GenBank/DDBJ whole genome shotgun (WGS) entry which is preliminary data.</text>
</comment>
<accession>A0A2M7CIK4</accession>
<proteinExistence type="predicted"/>
<dbReference type="NCBIfam" id="NF045780">
    <property type="entry name" value="TrlF_fam_ATP"/>
    <property type="match status" value="1"/>
</dbReference>
<gene>
    <name evidence="2" type="ORF">COS38_01615</name>
</gene>
<feature type="coiled-coil region" evidence="1">
    <location>
        <begin position="623"/>
        <end position="671"/>
    </location>
</feature>
<feature type="coiled-coil region" evidence="1">
    <location>
        <begin position="465"/>
        <end position="512"/>
    </location>
</feature>
<dbReference type="AlphaFoldDB" id="A0A2M7CIK4"/>
<dbReference type="Proteomes" id="UP000229966">
    <property type="component" value="Unassembled WGS sequence"/>
</dbReference>
<evidence type="ECO:0008006" key="4">
    <source>
        <dbReference type="Google" id="ProtNLM"/>
    </source>
</evidence>
<dbReference type="SUPFAM" id="SSF52540">
    <property type="entry name" value="P-loop containing nucleoside triphosphate hydrolases"/>
    <property type="match status" value="2"/>
</dbReference>
<dbReference type="Gene3D" id="3.40.50.300">
    <property type="entry name" value="P-loop containing nucleotide triphosphate hydrolases"/>
    <property type="match status" value="1"/>
</dbReference>
<name>A0A2M7CIK4_9BACT</name>
<protein>
    <recommendedName>
        <fullName evidence="4">ATPase AAA-type core domain-containing protein</fullName>
    </recommendedName>
</protein>